<keyword evidence="2" id="KW-1185">Reference proteome</keyword>
<evidence type="ECO:0000313" key="1">
    <source>
        <dbReference type="EMBL" id="CAE8630527.1"/>
    </source>
</evidence>
<reference evidence="1" key="1">
    <citation type="submission" date="2021-02" db="EMBL/GenBank/DDBJ databases">
        <authorList>
            <person name="Dougan E. K."/>
            <person name="Rhodes N."/>
            <person name="Thang M."/>
            <person name="Chan C."/>
        </authorList>
    </citation>
    <scope>NUCLEOTIDE SEQUENCE</scope>
</reference>
<organism evidence="1 2">
    <name type="scientific">Polarella glacialis</name>
    <name type="common">Dinoflagellate</name>
    <dbReference type="NCBI Taxonomy" id="89957"/>
    <lineage>
        <taxon>Eukaryota</taxon>
        <taxon>Sar</taxon>
        <taxon>Alveolata</taxon>
        <taxon>Dinophyceae</taxon>
        <taxon>Suessiales</taxon>
        <taxon>Suessiaceae</taxon>
        <taxon>Polarella</taxon>
    </lineage>
</organism>
<name>A0A813GZ13_POLGL</name>
<accession>A0A813GZ13</accession>
<dbReference type="Proteomes" id="UP000654075">
    <property type="component" value="Unassembled WGS sequence"/>
</dbReference>
<gene>
    <name evidence="1" type="ORF">PGLA1383_LOCUS46823</name>
</gene>
<comment type="caution">
    <text evidence="1">The sequence shown here is derived from an EMBL/GenBank/DDBJ whole genome shotgun (WGS) entry which is preliminary data.</text>
</comment>
<evidence type="ECO:0000313" key="2">
    <source>
        <dbReference type="Proteomes" id="UP000654075"/>
    </source>
</evidence>
<sequence length="113" mass="13008">MSSSLERLFLKFLAALLSQEHATKSMPPRASRLFLPLHRCKLRNAALMGIFLHYWAISMWSFKVVSILRPLWAISMFGPPSDFSRSMTELGHPLIRSRDTLGVQPIQQQQQQK</sequence>
<dbReference type="EMBL" id="CAJNNV010029902">
    <property type="protein sequence ID" value="CAE8630527.1"/>
    <property type="molecule type" value="Genomic_DNA"/>
</dbReference>
<proteinExistence type="predicted"/>
<dbReference type="AlphaFoldDB" id="A0A813GZ13"/>
<protein>
    <submittedName>
        <fullName evidence="1">Uncharacterized protein</fullName>
    </submittedName>
</protein>